<keyword evidence="3" id="KW-0227">DNA damage</keyword>
<keyword evidence="11" id="KW-0326">Glycosidase</keyword>
<dbReference type="GO" id="GO:0016829">
    <property type="term" value="F:lyase activity"/>
    <property type="evidence" value="ECO:0007669"/>
    <property type="project" value="UniProtKB-KW"/>
</dbReference>
<dbReference type="PROSITE" id="PS51066">
    <property type="entry name" value="ZF_FPG_2"/>
    <property type="match status" value="1"/>
</dbReference>
<protein>
    <submittedName>
        <fullName evidence="14">Formamidopyrimidine-DNA glycosylase</fullName>
    </submittedName>
</protein>
<evidence type="ECO:0000256" key="6">
    <source>
        <dbReference type="ARBA" id="ARBA00022833"/>
    </source>
</evidence>
<evidence type="ECO:0000259" key="13">
    <source>
        <dbReference type="PROSITE" id="PS51066"/>
    </source>
</evidence>
<dbReference type="OrthoDB" id="9800855at2"/>
<evidence type="ECO:0000256" key="4">
    <source>
        <dbReference type="ARBA" id="ARBA00022771"/>
    </source>
</evidence>
<gene>
    <name evidence="14" type="ORF">DFR64_2276</name>
</gene>
<dbReference type="GO" id="GO:0008270">
    <property type="term" value="F:zinc ion binding"/>
    <property type="evidence" value="ECO:0007669"/>
    <property type="project" value="UniProtKB-KW"/>
</dbReference>
<dbReference type="InterPro" id="IPR015886">
    <property type="entry name" value="H2TH_FPG"/>
</dbReference>
<keyword evidence="9" id="KW-0456">Lyase</keyword>
<dbReference type="SUPFAM" id="SSF57716">
    <property type="entry name" value="Glucocorticoid receptor-like (DNA-binding domain)"/>
    <property type="match status" value="1"/>
</dbReference>
<comment type="similarity">
    <text evidence="1">Belongs to the FPG family.</text>
</comment>
<keyword evidence="2" id="KW-0479">Metal-binding</keyword>
<organism evidence="14 15">
    <name type="scientific">Pelolinea submarina</name>
    <dbReference type="NCBI Taxonomy" id="913107"/>
    <lineage>
        <taxon>Bacteria</taxon>
        <taxon>Bacillati</taxon>
        <taxon>Chloroflexota</taxon>
        <taxon>Anaerolineae</taxon>
        <taxon>Anaerolineales</taxon>
        <taxon>Anaerolineaceae</taxon>
        <taxon>Pelolinea</taxon>
    </lineage>
</organism>
<dbReference type="GO" id="GO:0034039">
    <property type="term" value="F:8-oxo-7,8-dihydroguanine DNA N-glycosylase activity"/>
    <property type="evidence" value="ECO:0007669"/>
    <property type="project" value="TreeGrafter"/>
</dbReference>
<keyword evidence="7" id="KW-0238">DNA-binding</keyword>
<sequence length="276" mass="29818">MIEIPEALALADQMNRTVQGKRIARVEVLRSPHKFAWFQGDPLAYPDLLTGQTVGPARGFGSTLEFAAGSARLAVSEGATWKYHADKGDVPAKHQLLLEFADGSALSLSVRMYGGILCFSAGGAENEYYLMAEKALPPLSAEFDWAHFEGLAAAVDPAKISLKAFLATEQRIPGLGNGCLQDILYNARLNPKRKLGQISADDLRHLYQVVKDTLADMTARGGRDTEPDLFGQPGGYQTRCSKNTVDTPCGNCGTPIVKQAYMGGSVYFCPTCQPLD</sequence>
<dbReference type="GO" id="GO:0006284">
    <property type="term" value="P:base-excision repair"/>
    <property type="evidence" value="ECO:0007669"/>
    <property type="project" value="InterPro"/>
</dbReference>
<dbReference type="PANTHER" id="PTHR22993">
    <property type="entry name" value="FORMAMIDOPYRIMIDINE-DNA GLYCOSYLASE"/>
    <property type="match status" value="1"/>
</dbReference>
<dbReference type="InterPro" id="IPR035937">
    <property type="entry name" value="FPG_N"/>
</dbReference>
<keyword evidence="4 12" id="KW-0863">Zinc-finger</keyword>
<dbReference type="PANTHER" id="PTHR22993:SF9">
    <property type="entry name" value="FORMAMIDOPYRIMIDINE-DNA GLYCOSYLASE"/>
    <property type="match status" value="1"/>
</dbReference>
<keyword evidence="6" id="KW-0862">Zinc</keyword>
<evidence type="ECO:0000256" key="2">
    <source>
        <dbReference type="ARBA" id="ARBA00022723"/>
    </source>
</evidence>
<dbReference type="GO" id="GO:0003906">
    <property type="term" value="F:DNA-(apurinic or apyrimidinic site) endonuclease activity"/>
    <property type="evidence" value="ECO:0007669"/>
    <property type="project" value="InterPro"/>
</dbReference>
<keyword evidence="8" id="KW-0234">DNA repair</keyword>
<dbReference type="SMART" id="SM01232">
    <property type="entry name" value="H2TH"/>
    <property type="match status" value="1"/>
</dbReference>
<dbReference type="InterPro" id="IPR000214">
    <property type="entry name" value="Znf_DNA_glyclase/AP_lyase"/>
</dbReference>
<dbReference type="AlphaFoldDB" id="A0A347ZVP5"/>
<keyword evidence="10" id="KW-0511">Multifunctional enzyme</keyword>
<dbReference type="RefSeq" id="WP_116225551.1">
    <property type="nucleotide sequence ID" value="NZ_AP018437.1"/>
</dbReference>
<dbReference type="InterPro" id="IPR010979">
    <property type="entry name" value="Ribosomal_uS13-like_H2TH"/>
</dbReference>
<dbReference type="Proteomes" id="UP000256388">
    <property type="component" value="Unassembled WGS sequence"/>
</dbReference>
<comment type="caution">
    <text evidence="14">The sequence shown here is derived from an EMBL/GenBank/DDBJ whole genome shotgun (WGS) entry which is preliminary data.</text>
</comment>
<dbReference type="GO" id="GO:0003684">
    <property type="term" value="F:damaged DNA binding"/>
    <property type="evidence" value="ECO:0007669"/>
    <property type="project" value="InterPro"/>
</dbReference>
<evidence type="ECO:0000256" key="5">
    <source>
        <dbReference type="ARBA" id="ARBA00022801"/>
    </source>
</evidence>
<evidence type="ECO:0000313" key="15">
    <source>
        <dbReference type="Proteomes" id="UP000256388"/>
    </source>
</evidence>
<evidence type="ECO:0000313" key="14">
    <source>
        <dbReference type="EMBL" id="REG07072.1"/>
    </source>
</evidence>
<reference evidence="14 15" key="1">
    <citation type="submission" date="2018-08" db="EMBL/GenBank/DDBJ databases">
        <title>Genomic Encyclopedia of Type Strains, Phase IV (KMG-IV): sequencing the most valuable type-strain genomes for metagenomic binning, comparative biology and taxonomic classification.</title>
        <authorList>
            <person name="Goeker M."/>
        </authorList>
    </citation>
    <scope>NUCLEOTIDE SEQUENCE [LARGE SCALE GENOMIC DNA]</scope>
    <source>
        <strain evidence="14 15">DSM 23923</strain>
    </source>
</reference>
<accession>A0A347ZVP5</accession>
<keyword evidence="15" id="KW-1185">Reference proteome</keyword>
<feature type="domain" description="FPG-type" evidence="13">
    <location>
        <begin position="228"/>
        <end position="274"/>
    </location>
</feature>
<evidence type="ECO:0000256" key="8">
    <source>
        <dbReference type="ARBA" id="ARBA00023204"/>
    </source>
</evidence>
<evidence type="ECO:0000256" key="1">
    <source>
        <dbReference type="ARBA" id="ARBA00009409"/>
    </source>
</evidence>
<name>A0A347ZVP5_9CHLR</name>
<keyword evidence="5" id="KW-0378">Hydrolase</keyword>
<evidence type="ECO:0000256" key="12">
    <source>
        <dbReference type="PROSITE-ProRule" id="PRU00391"/>
    </source>
</evidence>
<dbReference type="Gene3D" id="1.10.8.50">
    <property type="match status" value="1"/>
</dbReference>
<dbReference type="SUPFAM" id="SSF46946">
    <property type="entry name" value="S13-like H2TH domain"/>
    <property type="match status" value="1"/>
</dbReference>
<evidence type="ECO:0000256" key="7">
    <source>
        <dbReference type="ARBA" id="ARBA00023125"/>
    </source>
</evidence>
<evidence type="ECO:0000256" key="9">
    <source>
        <dbReference type="ARBA" id="ARBA00023239"/>
    </source>
</evidence>
<dbReference type="EMBL" id="QUMS01000003">
    <property type="protein sequence ID" value="REG07072.1"/>
    <property type="molecule type" value="Genomic_DNA"/>
</dbReference>
<evidence type="ECO:0000256" key="3">
    <source>
        <dbReference type="ARBA" id="ARBA00022763"/>
    </source>
</evidence>
<evidence type="ECO:0000256" key="11">
    <source>
        <dbReference type="ARBA" id="ARBA00023295"/>
    </source>
</evidence>
<dbReference type="SUPFAM" id="SSF81624">
    <property type="entry name" value="N-terminal domain of MutM-like DNA repair proteins"/>
    <property type="match status" value="1"/>
</dbReference>
<proteinExistence type="inferred from homology"/>
<evidence type="ECO:0000256" key="10">
    <source>
        <dbReference type="ARBA" id="ARBA00023268"/>
    </source>
</evidence>